<dbReference type="PROSITE" id="PS51318">
    <property type="entry name" value="TAT"/>
    <property type="match status" value="1"/>
</dbReference>
<dbReference type="PROSITE" id="PS00080">
    <property type="entry name" value="MULTICOPPER_OXIDASE2"/>
    <property type="match status" value="1"/>
</dbReference>
<accession>A0ABW0IUL0</accession>
<feature type="chain" id="PRO_5046989617" evidence="5">
    <location>
        <begin position="31"/>
        <end position="479"/>
    </location>
</feature>
<reference evidence="9" key="1">
    <citation type="journal article" date="2019" name="Int. J. Syst. Evol. Microbiol.">
        <title>The Global Catalogue of Microorganisms (GCM) 10K type strain sequencing project: providing services to taxonomists for standard genome sequencing and annotation.</title>
        <authorList>
            <consortium name="The Broad Institute Genomics Platform"/>
            <consortium name="The Broad Institute Genome Sequencing Center for Infectious Disease"/>
            <person name="Wu L."/>
            <person name="Ma J."/>
        </authorList>
    </citation>
    <scope>NUCLEOTIDE SEQUENCE [LARGE SCALE GENOMIC DNA]</scope>
    <source>
        <strain evidence="9">NCAIM B.01391</strain>
    </source>
</reference>
<organism evidence="8 9">
    <name type="scientific">Bosea eneae</name>
    <dbReference type="NCBI Taxonomy" id="151454"/>
    <lineage>
        <taxon>Bacteria</taxon>
        <taxon>Pseudomonadati</taxon>
        <taxon>Pseudomonadota</taxon>
        <taxon>Alphaproteobacteria</taxon>
        <taxon>Hyphomicrobiales</taxon>
        <taxon>Boseaceae</taxon>
        <taxon>Bosea</taxon>
    </lineage>
</organism>
<dbReference type="Proteomes" id="UP001596053">
    <property type="component" value="Unassembled WGS sequence"/>
</dbReference>
<proteinExistence type="predicted"/>
<keyword evidence="1" id="KW-0479">Metal-binding</keyword>
<dbReference type="CDD" id="cd04202">
    <property type="entry name" value="CuRO_D2_2dMcoN_like"/>
    <property type="match status" value="1"/>
</dbReference>
<keyword evidence="9" id="KW-1185">Reference proteome</keyword>
<dbReference type="CDD" id="cd13860">
    <property type="entry name" value="CuRO_1_2dMco_1"/>
    <property type="match status" value="1"/>
</dbReference>
<feature type="compositionally biased region" description="Basic and acidic residues" evidence="4">
    <location>
        <begin position="454"/>
        <end position="463"/>
    </location>
</feature>
<dbReference type="InterPro" id="IPR045087">
    <property type="entry name" value="Cu-oxidase_fam"/>
</dbReference>
<dbReference type="InterPro" id="IPR008972">
    <property type="entry name" value="Cupredoxin"/>
</dbReference>
<dbReference type="InterPro" id="IPR002355">
    <property type="entry name" value="Cu_oxidase_Cu_BS"/>
</dbReference>
<comment type="caution">
    <text evidence="8">The sequence shown here is derived from an EMBL/GenBank/DDBJ whole genome shotgun (WGS) entry which is preliminary data.</text>
</comment>
<feature type="region of interest" description="Disordered" evidence="4">
    <location>
        <begin position="435"/>
        <end position="479"/>
    </location>
</feature>
<evidence type="ECO:0000256" key="5">
    <source>
        <dbReference type="SAM" id="SignalP"/>
    </source>
</evidence>
<name>A0ABW0IUL0_9HYPH</name>
<dbReference type="EMBL" id="JBHSLW010000020">
    <property type="protein sequence ID" value="MFC5420786.1"/>
    <property type="molecule type" value="Genomic_DNA"/>
</dbReference>
<dbReference type="InterPro" id="IPR011707">
    <property type="entry name" value="Cu-oxidase-like_N"/>
</dbReference>
<gene>
    <name evidence="8" type="ORF">ACFPOB_14605</name>
</gene>
<dbReference type="Pfam" id="PF07731">
    <property type="entry name" value="Cu-oxidase_2"/>
    <property type="match status" value="1"/>
</dbReference>
<evidence type="ECO:0000259" key="6">
    <source>
        <dbReference type="Pfam" id="PF07731"/>
    </source>
</evidence>
<dbReference type="PANTHER" id="PTHR11709:SF394">
    <property type="entry name" value="FI03373P-RELATED"/>
    <property type="match status" value="1"/>
</dbReference>
<evidence type="ECO:0000256" key="1">
    <source>
        <dbReference type="ARBA" id="ARBA00022723"/>
    </source>
</evidence>
<feature type="signal peptide" evidence="5">
    <location>
        <begin position="1"/>
        <end position="30"/>
    </location>
</feature>
<feature type="domain" description="Plastocyanin-like" evidence="6">
    <location>
        <begin position="220"/>
        <end position="336"/>
    </location>
</feature>
<dbReference type="Gene3D" id="2.60.40.420">
    <property type="entry name" value="Cupredoxins - blue copper proteins"/>
    <property type="match status" value="1"/>
</dbReference>
<protein>
    <submittedName>
        <fullName evidence="8">Multicopper oxidase domain-containing protein</fullName>
    </submittedName>
</protein>
<evidence type="ECO:0000256" key="2">
    <source>
        <dbReference type="ARBA" id="ARBA00023002"/>
    </source>
</evidence>
<dbReference type="Pfam" id="PF07732">
    <property type="entry name" value="Cu-oxidase_3"/>
    <property type="match status" value="1"/>
</dbReference>
<dbReference type="InterPro" id="IPR011706">
    <property type="entry name" value="Cu-oxidase_C"/>
</dbReference>
<evidence type="ECO:0000256" key="3">
    <source>
        <dbReference type="ARBA" id="ARBA00023008"/>
    </source>
</evidence>
<evidence type="ECO:0000256" key="4">
    <source>
        <dbReference type="SAM" id="MobiDB-lite"/>
    </source>
</evidence>
<dbReference type="InterPro" id="IPR006311">
    <property type="entry name" value="TAT_signal"/>
</dbReference>
<dbReference type="RefSeq" id="WP_377799183.1">
    <property type="nucleotide sequence ID" value="NZ_JBHSLW010000020.1"/>
</dbReference>
<sequence length="479" mass="52833">MTDLSRRGFIGTSGLVIAGAAAVSGRTAFAAVPEAPTMTSAATQAPLMPTSGPDYQPVATLNGWTLPWRMNGDWKEFHLVAEPVERELAPGMIAYLWGYNGQSPGPTIEAVEGDKVRIYVTNKLPENTTIHWHGQRLPNGMDGVGGLNQPHIPSGKTFVYEFQLRRSGTYMYHPHSDEMVQMAMGMMGMFIVHPKDPAFRRVDRDFVFLLNAFDIEAGSYVPKVNTMLDFNLWAWNSRVFPGIDPFVVGKNDKVRIRFGNLTMTNHPIHMHGYEFKVSCTDGGWVDPAAAWDEVSIDVAVGQMRAFDFVADEPGDWAIHCHKSHHTMNAMGHSVKTYIGVTKKDLVSRIRKAAPGYMPMGSNGMGDMGKMEMELPKNTLPMMTGYAQFGPVEMGGMFSVVKVREGLAKNDYKDPGWFKHPEGTVAFEYKGQKLAEAPRVEGPKVNPDLATWQVKDPRKPRLGADGKPLPGAKAGGHSNH</sequence>
<evidence type="ECO:0000259" key="7">
    <source>
        <dbReference type="Pfam" id="PF07732"/>
    </source>
</evidence>
<keyword evidence="2" id="KW-0560">Oxidoreductase</keyword>
<keyword evidence="3" id="KW-0186">Copper</keyword>
<dbReference type="SUPFAM" id="SSF49503">
    <property type="entry name" value="Cupredoxins"/>
    <property type="match status" value="2"/>
</dbReference>
<feature type="domain" description="Plastocyanin-like" evidence="7">
    <location>
        <begin position="91"/>
        <end position="196"/>
    </location>
</feature>
<evidence type="ECO:0000313" key="8">
    <source>
        <dbReference type="EMBL" id="MFC5420786.1"/>
    </source>
</evidence>
<evidence type="ECO:0000313" key="9">
    <source>
        <dbReference type="Proteomes" id="UP001596053"/>
    </source>
</evidence>
<keyword evidence="5" id="KW-0732">Signal</keyword>
<dbReference type="PANTHER" id="PTHR11709">
    <property type="entry name" value="MULTI-COPPER OXIDASE"/>
    <property type="match status" value="1"/>
</dbReference>